<keyword evidence="3" id="KW-0614">Plasmid</keyword>
<feature type="region of interest" description="Disordered" evidence="2">
    <location>
        <begin position="349"/>
        <end position="386"/>
    </location>
</feature>
<keyword evidence="1" id="KW-0175">Coiled coil</keyword>
<geneLocation type="plasmid" evidence="3 4">
    <name>unnamed</name>
</geneLocation>
<dbReference type="Proteomes" id="UP001058650">
    <property type="component" value="Plasmid unnamed"/>
</dbReference>
<organism evidence="3 4">
    <name type="scientific">Laceyella sacchari</name>
    <name type="common">Thermoactinomyces thalpophilus</name>
    <dbReference type="NCBI Taxonomy" id="37482"/>
    <lineage>
        <taxon>Bacteria</taxon>
        <taxon>Bacillati</taxon>
        <taxon>Bacillota</taxon>
        <taxon>Bacilli</taxon>
        <taxon>Bacillales</taxon>
        <taxon>Thermoactinomycetaceae</taxon>
        <taxon>Laceyella</taxon>
    </lineage>
</organism>
<evidence type="ECO:0000256" key="1">
    <source>
        <dbReference type="SAM" id="Coils"/>
    </source>
</evidence>
<feature type="coiled-coil region" evidence="1">
    <location>
        <begin position="2"/>
        <end position="29"/>
    </location>
</feature>
<sequence length="404" mass="47078">MMNKWSDELEKELAEVEAMVKEAKKHEEYTEKYFILREGMIKLAGGFTQAALLSSLMGWTQHWLTQDNEVYKQIQKAATLGDLKKVKRLKAQIRQGWFWKSYREMSEELLKEVSPKTCERYVEKFEEKGLISSRDPEEKATYRAKWYKANIDAIRAALNEMGYQLDYFKDLKNSTRQNDKSPITSIPTSDQSQPQQNGIGQNDECGNTEFDSKKTAKSMPLRIRQNDESSRQNDESPRQIDEHLLYSSFIDQSFKSVDDDDAPVTHDQEDWKTDIDFLSFKKRFTDAGADDIILEKKNREAYKQFEGIVSERGFTALLGLAEKYIDEAGKDAQILYFLGGYYKKYLPKKSTPKKKEEKMPQTLQWQLDHGDEQSQPAPLDKQKSIQEKLKRMNERLAATKQRNC</sequence>
<keyword evidence="4" id="KW-1185">Reference proteome</keyword>
<dbReference type="RefSeq" id="WP_259436820.1">
    <property type="nucleotide sequence ID" value="NZ_CP103867.1"/>
</dbReference>
<accession>A0ABY5U6S3</accession>
<proteinExistence type="predicted"/>
<dbReference type="EMBL" id="CP103867">
    <property type="protein sequence ID" value="UWE05326.1"/>
    <property type="molecule type" value="Genomic_DNA"/>
</dbReference>
<name>A0ABY5U6S3_LACSH</name>
<feature type="compositionally biased region" description="Polar residues" evidence="2">
    <location>
        <begin position="180"/>
        <end position="200"/>
    </location>
</feature>
<protein>
    <submittedName>
        <fullName evidence="3">Uncharacterized protein</fullName>
    </submittedName>
</protein>
<feature type="compositionally biased region" description="Basic and acidic residues" evidence="2">
    <location>
        <begin position="224"/>
        <end position="238"/>
    </location>
</feature>
<evidence type="ECO:0000313" key="3">
    <source>
        <dbReference type="EMBL" id="UWE05326.1"/>
    </source>
</evidence>
<gene>
    <name evidence="3" type="ORF">NYR52_16540</name>
</gene>
<reference evidence="3" key="1">
    <citation type="submission" date="2022-08" db="EMBL/GenBank/DDBJ databases">
        <title>The complete genome sequence of the thermophilic bacterium Laceyella sacchari FBKL4.010 reveals the basis for tetramethylpyrazine biosynthesis in Moutai-flavor Daqu.</title>
        <authorList>
            <person name="Li D."/>
            <person name="Huang W."/>
            <person name="Wang C."/>
            <person name="Qiu S."/>
        </authorList>
    </citation>
    <scope>NUCLEOTIDE SEQUENCE</scope>
    <source>
        <strain evidence="3">FBKL4.014</strain>
        <plasmid evidence="3">unnamed</plasmid>
    </source>
</reference>
<evidence type="ECO:0000313" key="4">
    <source>
        <dbReference type="Proteomes" id="UP001058650"/>
    </source>
</evidence>
<evidence type="ECO:0000256" key="2">
    <source>
        <dbReference type="SAM" id="MobiDB-lite"/>
    </source>
</evidence>
<feature type="region of interest" description="Disordered" evidence="2">
    <location>
        <begin position="174"/>
        <end position="238"/>
    </location>
</feature>